<keyword evidence="12" id="KW-1185">Reference proteome</keyword>
<evidence type="ECO:0000256" key="6">
    <source>
        <dbReference type="ARBA" id="ARBA00022989"/>
    </source>
</evidence>
<dbReference type="GO" id="GO:0033281">
    <property type="term" value="C:TAT protein transport complex"/>
    <property type="evidence" value="ECO:0007669"/>
    <property type="project" value="UniProtKB-UniRule"/>
</dbReference>
<reference evidence="11" key="1">
    <citation type="submission" date="2021-10" db="EMBL/GenBank/DDBJ databases">
        <title>Novel species in genus Arthrobacter.</title>
        <authorList>
            <person name="Liu Y."/>
        </authorList>
    </citation>
    <scope>NUCLEOTIDE SEQUENCE</scope>
    <source>
        <strain evidence="11">Zg-Y453</strain>
    </source>
</reference>
<evidence type="ECO:0000256" key="10">
    <source>
        <dbReference type="SAM" id="MobiDB-lite"/>
    </source>
</evidence>
<keyword evidence="4 9" id="KW-0812">Transmembrane</keyword>
<evidence type="ECO:0000256" key="8">
    <source>
        <dbReference type="ARBA" id="ARBA00023136"/>
    </source>
</evidence>
<dbReference type="InterPro" id="IPR018448">
    <property type="entry name" value="TatB"/>
</dbReference>
<dbReference type="GO" id="GO:0008320">
    <property type="term" value="F:protein transmembrane transporter activity"/>
    <property type="evidence" value="ECO:0007669"/>
    <property type="project" value="UniProtKB-UniRule"/>
</dbReference>
<dbReference type="HAMAP" id="MF_00237">
    <property type="entry name" value="TatB"/>
    <property type="match status" value="1"/>
</dbReference>
<keyword evidence="7 9" id="KW-0811">Translocation</keyword>
<evidence type="ECO:0000256" key="5">
    <source>
        <dbReference type="ARBA" id="ARBA00022927"/>
    </source>
</evidence>
<dbReference type="Pfam" id="PF02416">
    <property type="entry name" value="TatA_B_E"/>
    <property type="match status" value="1"/>
</dbReference>
<evidence type="ECO:0000256" key="4">
    <source>
        <dbReference type="ARBA" id="ARBA00022692"/>
    </source>
</evidence>
<dbReference type="Proteomes" id="UP001139158">
    <property type="component" value="Unassembled WGS sequence"/>
</dbReference>
<dbReference type="GO" id="GO:0043953">
    <property type="term" value="P:protein transport by the Tat complex"/>
    <property type="evidence" value="ECO:0007669"/>
    <property type="project" value="UniProtKB-UniRule"/>
</dbReference>
<evidence type="ECO:0000313" key="12">
    <source>
        <dbReference type="Proteomes" id="UP001139158"/>
    </source>
</evidence>
<comment type="subunit">
    <text evidence="9">The Tat system comprises two distinct complexes: a TatABC complex, containing multiple copies of TatA, TatB and TatC subunits, and a separate TatA complex, containing only TatA subunits. Substrates initially bind to the TatABC complex, which probably triggers association of the separate TatA complex to form the active translocon.</text>
</comment>
<comment type="similarity">
    <text evidence="9">Belongs to the TatB family.</text>
</comment>
<dbReference type="InterPro" id="IPR003369">
    <property type="entry name" value="TatA/B/E"/>
</dbReference>
<dbReference type="RefSeq" id="WP_227894430.1">
    <property type="nucleotide sequence ID" value="NZ_CP099466.1"/>
</dbReference>
<evidence type="ECO:0000256" key="7">
    <source>
        <dbReference type="ARBA" id="ARBA00023010"/>
    </source>
</evidence>
<dbReference type="Gene3D" id="1.20.5.3310">
    <property type="match status" value="1"/>
</dbReference>
<proteinExistence type="inferred from homology"/>
<evidence type="ECO:0000256" key="1">
    <source>
        <dbReference type="ARBA" id="ARBA00004167"/>
    </source>
</evidence>
<protein>
    <recommendedName>
        <fullName evidence="9">Sec-independent protein translocase protein TatB</fullName>
    </recommendedName>
</protein>
<comment type="caution">
    <text evidence="11">The sequence shown here is derived from an EMBL/GenBank/DDBJ whole genome shotgun (WGS) entry which is preliminary data.</text>
</comment>
<evidence type="ECO:0000256" key="2">
    <source>
        <dbReference type="ARBA" id="ARBA00022448"/>
    </source>
</evidence>
<dbReference type="PRINTS" id="PR01506">
    <property type="entry name" value="TATBPROTEIN"/>
</dbReference>
<comment type="subcellular location">
    <subcellularLocation>
        <location evidence="9">Cell membrane</location>
        <topology evidence="9">Single-pass membrane protein</topology>
    </subcellularLocation>
    <subcellularLocation>
        <location evidence="1">Membrane</location>
        <topology evidence="1">Single-pass membrane protein</topology>
    </subcellularLocation>
</comment>
<keyword evidence="2 9" id="KW-0813">Transport</keyword>
<keyword evidence="8 9" id="KW-0472">Membrane</keyword>
<organism evidence="11 12">
    <name type="scientific">Arthrobacter caoxuetaonis</name>
    <dbReference type="NCBI Taxonomy" id="2886935"/>
    <lineage>
        <taxon>Bacteria</taxon>
        <taxon>Bacillati</taxon>
        <taxon>Actinomycetota</taxon>
        <taxon>Actinomycetes</taxon>
        <taxon>Micrococcales</taxon>
        <taxon>Micrococcaceae</taxon>
        <taxon>Arthrobacter</taxon>
    </lineage>
</organism>
<keyword evidence="5 9" id="KW-0653">Protein transport</keyword>
<keyword evidence="3 9" id="KW-1003">Cell membrane</keyword>
<accession>A0A9X1SAJ7</accession>
<gene>
    <name evidence="9" type="primary">tatB</name>
    <name evidence="11" type="ORF">LJ757_02600</name>
</gene>
<evidence type="ECO:0000313" key="11">
    <source>
        <dbReference type="EMBL" id="MCC3296695.1"/>
    </source>
</evidence>
<sequence length="153" mass="16406">MFGINGSELIVLAILAVAILGPERLPEYASQLARLVRELRRMATGAREQLREEVGPEIDDVDWRKLDPRQYDPRRIIKEALLDDVEEAVRPASAPNPARRPATVTATAAAATAATAATAAAPAAAAASMPAPPFQRLERLGEGERAPFDVEAT</sequence>
<name>A0A9X1SAJ7_9MICC</name>
<evidence type="ECO:0000256" key="9">
    <source>
        <dbReference type="HAMAP-Rule" id="MF_00237"/>
    </source>
</evidence>
<comment type="function">
    <text evidence="9">Part of the twin-arginine translocation (Tat) system that transports large folded proteins containing a characteristic twin-arginine motif in their signal peptide across membranes. Together with TatC, TatB is part of a receptor directly interacting with Tat signal peptides. TatB may form an oligomeric binding site that transiently accommodates folded Tat precursor proteins before their translocation.</text>
</comment>
<evidence type="ECO:0000256" key="3">
    <source>
        <dbReference type="ARBA" id="ARBA00022475"/>
    </source>
</evidence>
<feature type="region of interest" description="Disordered" evidence="10">
    <location>
        <begin position="123"/>
        <end position="153"/>
    </location>
</feature>
<dbReference type="AlphaFoldDB" id="A0A9X1SAJ7"/>
<feature type="compositionally biased region" description="Basic and acidic residues" evidence="10">
    <location>
        <begin position="136"/>
        <end position="153"/>
    </location>
</feature>
<dbReference type="EMBL" id="JAJFZV010000001">
    <property type="protein sequence ID" value="MCC3296695.1"/>
    <property type="molecule type" value="Genomic_DNA"/>
</dbReference>
<keyword evidence="6 9" id="KW-1133">Transmembrane helix</keyword>